<dbReference type="GeneID" id="37140146"/>
<dbReference type="RefSeq" id="XP_025492549.1">
    <property type="nucleotide sequence ID" value="XM_025637404.1"/>
</dbReference>
<dbReference type="AlphaFoldDB" id="A0A319CDQ3"/>
<dbReference type="Proteomes" id="UP000248340">
    <property type="component" value="Unassembled WGS sequence"/>
</dbReference>
<evidence type="ECO:0000313" key="2">
    <source>
        <dbReference type="EMBL" id="PYH82349.1"/>
    </source>
</evidence>
<evidence type="ECO:0000313" key="3">
    <source>
        <dbReference type="Proteomes" id="UP000248340"/>
    </source>
</evidence>
<name>A0A319CDQ3_9EURO</name>
<evidence type="ECO:0000256" key="1">
    <source>
        <dbReference type="SAM" id="MobiDB-lite"/>
    </source>
</evidence>
<protein>
    <submittedName>
        <fullName evidence="2">Uncharacterized protein</fullName>
    </submittedName>
</protein>
<reference evidence="2 3" key="1">
    <citation type="submission" date="2016-12" db="EMBL/GenBank/DDBJ databases">
        <title>The genomes of Aspergillus section Nigri reveals drivers in fungal speciation.</title>
        <authorList>
            <consortium name="DOE Joint Genome Institute"/>
            <person name="Vesth T.C."/>
            <person name="Nybo J."/>
            <person name="Theobald S."/>
            <person name="Brandl J."/>
            <person name="Frisvad J.C."/>
            <person name="Nielsen K.F."/>
            <person name="Lyhne E.K."/>
            <person name="Kogle M.E."/>
            <person name="Kuo A."/>
            <person name="Riley R."/>
            <person name="Clum A."/>
            <person name="Nolan M."/>
            <person name="Lipzen A."/>
            <person name="Salamov A."/>
            <person name="Henrissat B."/>
            <person name="Wiebenga A."/>
            <person name="De Vries R.P."/>
            <person name="Grigoriev I.V."/>
            <person name="Mortensen U.H."/>
            <person name="Andersen M.R."/>
            <person name="Baker S.E."/>
        </authorList>
    </citation>
    <scope>NUCLEOTIDE SEQUENCE [LARGE SCALE GENOMIC DNA]</scope>
    <source>
        <strain evidence="2 3">CBS 121591</strain>
    </source>
</reference>
<organism evidence="2 3">
    <name type="scientific">Aspergillus uvarum CBS 121591</name>
    <dbReference type="NCBI Taxonomy" id="1448315"/>
    <lineage>
        <taxon>Eukaryota</taxon>
        <taxon>Fungi</taxon>
        <taxon>Dikarya</taxon>
        <taxon>Ascomycota</taxon>
        <taxon>Pezizomycotina</taxon>
        <taxon>Eurotiomycetes</taxon>
        <taxon>Eurotiomycetidae</taxon>
        <taxon>Eurotiales</taxon>
        <taxon>Aspergillaceae</taxon>
        <taxon>Aspergillus</taxon>
        <taxon>Aspergillus subgen. Circumdati</taxon>
    </lineage>
</organism>
<feature type="region of interest" description="Disordered" evidence="1">
    <location>
        <begin position="118"/>
        <end position="184"/>
    </location>
</feature>
<accession>A0A319CDQ3</accession>
<dbReference type="EMBL" id="KZ821696">
    <property type="protein sequence ID" value="PYH82349.1"/>
    <property type="molecule type" value="Genomic_DNA"/>
</dbReference>
<feature type="region of interest" description="Disordered" evidence="1">
    <location>
        <begin position="286"/>
        <end position="338"/>
    </location>
</feature>
<dbReference type="VEuPathDB" id="FungiDB:BO82DRAFT_374170"/>
<sequence length="506" mass="56449">MIISLSGGVTKAYILCFQPTSRRKLCLLSQRLRARLQAAAILLQAKRIKKKTKGRSLAKLDSYASPPLSPSAHWSFDLDPVRKGMDGDILRMKQHDVNARFATRAGMSRRGAVDRFRQAGAPSAARGGDASSHATGRPRMSTYLDYGYTQSPFQGGPLQGNELQPYPPTLRDQQQRQQHPSVHQPLAPYDSEMVYDLSGQQGPTQATYEVVPPTYSARQSAAMEALSSQFGVPQYFPPNEPTGTGVPAVGPPYLPSTVPLSAYNPPPPGGMGRSSVTHFYQANMTGLTSIGPGERLEQQQQQQQQPSPPPPPQQQQQQPQQPQPPPSQQPQQQLQQIPRTDFQSANVREVYEQFQHAVQGAFDNTRAGRLVEASRSLLEISEWLVTNARELGVLRDEQTFYADRLQLWNDFNICWLALCQKQKDMAEELFQTGRQPPQTTLLSNEAMDSLGKELIQLCDRMEQHGLVDYQLGIWEEEILSVLGQCLDIVEDRLDFFRSHAVTVASR</sequence>
<gene>
    <name evidence="2" type="ORF">BO82DRAFT_374170</name>
</gene>
<proteinExistence type="predicted"/>
<keyword evidence="3" id="KW-1185">Reference proteome</keyword>
<dbReference type="OrthoDB" id="5552418at2759"/>